<dbReference type="InterPro" id="IPR001611">
    <property type="entry name" value="Leu-rich_rpt"/>
</dbReference>
<keyword evidence="3" id="KW-1185">Reference proteome</keyword>
<keyword evidence="1" id="KW-0812">Transmembrane</keyword>
<keyword evidence="1" id="KW-0472">Membrane</keyword>
<dbReference type="InterPro" id="IPR050994">
    <property type="entry name" value="At_inactive_RLKs"/>
</dbReference>
<feature type="transmembrane region" description="Helical" evidence="1">
    <location>
        <begin position="232"/>
        <end position="254"/>
    </location>
</feature>
<protein>
    <submittedName>
        <fullName evidence="2">Uncharacterized protein</fullName>
    </submittedName>
</protein>
<dbReference type="Proteomes" id="UP001279734">
    <property type="component" value="Unassembled WGS sequence"/>
</dbReference>
<sequence>MADWGLVVGNADQGQLKVVIQLSLPAAEKSGRKRAMNDRFVNGLREIIGIGIKDKQVLLDFIHSVPDWDENSPVCTNWTDLESEFKSIVSPLPHDFDKLRNSAFLYLQSNKFSGLLLTDFSYWEKVLVLNLSNNRFNGSIPSSTWNLTHLTTLDLSYSSLSGEISNFNVTSLNFLNLSCNKLRGNVSQSLKRFPTSSFFIDNLSSEIDLSLPLPDPLIGQSENKSNGLDETALLGIIIGVCGLGFLATAVSMIVCCANKRGDNGDVVKAKKKENSLKKKNKTLGSQYENDKITFFEGSTFAFDLRGFVEGFS</sequence>
<comment type="caution">
    <text evidence="2">The sequence shown here is derived from an EMBL/GenBank/DDBJ whole genome shotgun (WGS) entry which is preliminary data.</text>
</comment>
<dbReference type="PANTHER" id="PTHR48010">
    <property type="entry name" value="OS05G0588300 PROTEIN"/>
    <property type="match status" value="1"/>
</dbReference>
<reference evidence="2" key="1">
    <citation type="submission" date="2023-05" db="EMBL/GenBank/DDBJ databases">
        <title>Nepenthes gracilis genome sequencing.</title>
        <authorList>
            <person name="Fukushima K."/>
        </authorList>
    </citation>
    <scope>NUCLEOTIDE SEQUENCE</scope>
    <source>
        <strain evidence="2">SING2019-196</strain>
    </source>
</reference>
<evidence type="ECO:0000313" key="2">
    <source>
        <dbReference type="EMBL" id="GMH08923.1"/>
    </source>
</evidence>
<accession>A0AAD3XLC0</accession>
<name>A0AAD3XLC0_NEPGR</name>
<dbReference type="EMBL" id="BSYO01000008">
    <property type="protein sequence ID" value="GMH08923.1"/>
    <property type="molecule type" value="Genomic_DNA"/>
</dbReference>
<dbReference type="AlphaFoldDB" id="A0AAD3XLC0"/>
<gene>
    <name evidence="2" type="ORF">Nepgr_010763</name>
</gene>
<dbReference type="Pfam" id="PF00560">
    <property type="entry name" value="LRR_1"/>
    <property type="match status" value="1"/>
</dbReference>
<keyword evidence="1" id="KW-1133">Transmembrane helix</keyword>
<evidence type="ECO:0000256" key="1">
    <source>
        <dbReference type="SAM" id="Phobius"/>
    </source>
</evidence>
<dbReference type="PANTHER" id="PTHR48010:SF1">
    <property type="entry name" value="PROTEIN KINASE DOMAIN-CONTAINING PROTEIN"/>
    <property type="match status" value="1"/>
</dbReference>
<dbReference type="InterPro" id="IPR032675">
    <property type="entry name" value="LRR_dom_sf"/>
</dbReference>
<evidence type="ECO:0000313" key="3">
    <source>
        <dbReference type="Proteomes" id="UP001279734"/>
    </source>
</evidence>
<proteinExistence type="predicted"/>
<dbReference type="Gene3D" id="3.80.10.10">
    <property type="entry name" value="Ribonuclease Inhibitor"/>
    <property type="match status" value="1"/>
</dbReference>
<organism evidence="2 3">
    <name type="scientific">Nepenthes gracilis</name>
    <name type="common">Slender pitcher plant</name>
    <dbReference type="NCBI Taxonomy" id="150966"/>
    <lineage>
        <taxon>Eukaryota</taxon>
        <taxon>Viridiplantae</taxon>
        <taxon>Streptophyta</taxon>
        <taxon>Embryophyta</taxon>
        <taxon>Tracheophyta</taxon>
        <taxon>Spermatophyta</taxon>
        <taxon>Magnoliopsida</taxon>
        <taxon>eudicotyledons</taxon>
        <taxon>Gunneridae</taxon>
        <taxon>Pentapetalae</taxon>
        <taxon>Caryophyllales</taxon>
        <taxon>Nepenthaceae</taxon>
        <taxon>Nepenthes</taxon>
    </lineage>
</organism>
<dbReference type="SUPFAM" id="SSF52058">
    <property type="entry name" value="L domain-like"/>
    <property type="match status" value="1"/>
</dbReference>